<evidence type="ECO:0000259" key="8">
    <source>
        <dbReference type="PROSITE" id="PS51746"/>
    </source>
</evidence>
<keyword evidence="4 5" id="KW-0904">Protein phosphatase</keyword>
<dbReference type="InterPro" id="IPR011009">
    <property type="entry name" value="Kinase-like_dom_sf"/>
</dbReference>
<feature type="non-terminal residue" evidence="9">
    <location>
        <position position="1652"/>
    </location>
</feature>
<reference evidence="9" key="1">
    <citation type="submission" date="2022-10" db="EMBL/GenBank/DDBJ databases">
        <authorList>
            <person name="Chen Y."/>
            <person name="Dougan E. K."/>
            <person name="Chan C."/>
            <person name="Rhodes N."/>
            <person name="Thang M."/>
        </authorList>
    </citation>
    <scope>NUCLEOTIDE SEQUENCE</scope>
</reference>
<feature type="region of interest" description="Disordered" evidence="6">
    <location>
        <begin position="1179"/>
        <end position="1261"/>
    </location>
</feature>
<feature type="region of interest" description="Disordered" evidence="6">
    <location>
        <begin position="143"/>
        <end position="196"/>
    </location>
</feature>
<reference evidence="10" key="2">
    <citation type="submission" date="2024-04" db="EMBL/GenBank/DDBJ databases">
        <authorList>
            <person name="Chen Y."/>
            <person name="Shah S."/>
            <person name="Dougan E. K."/>
            <person name="Thang M."/>
            <person name="Chan C."/>
        </authorList>
    </citation>
    <scope>NUCLEOTIDE SEQUENCE [LARGE SCALE GENOMIC DNA]</scope>
</reference>
<keyword evidence="3 5" id="KW-0378">Hydrolase</keyword>
<evidence type="ECO:0000313" key="12">
    <source>
        <dbReference type="Proteomes" id="UP001152797"/>
    </source>
</evidence>
<dbReference type="GO" id="GO:0004672">
    <property type="term" value="F:protein kinase activity"/>
    <property type="evidence" value="ECO:0007669"/>
    <property type="project" value="InterPro"/>
</dbReference>
<dbReference type="CDD" id="cd00143">
    <property type="entry name" value="PP2Cc"/>
    <property type="match status" value="1"/>
</dbReference>
<feature type="compositionally biased region" description="Low complexity" evidence="6">
    <location>
        <begin position="622"/>
        <end position="640"/>
    </location>
</feature>
<dbReference type="PROSITE" id="PS50011">
    <property type="entry name" value="PROTEIN_KINASE_DOM"/>
    <property type="match status" value="1"/>
</dbReference>
<dbReference type="Proteomes" id="UP001152797">
    <property type="component" value="Unassembled WGS sequence"/>
</dbReference>
<keyword evidence="2" id="KW-0479">Metal-binding</keyword>
<dbReference type="GO" id="GO:0004722">
    <property type="term" value="F:protein serine/threonine phosphatase activity"/>
    <property type="evidence" value="ECO:0007669"/>
    <property type="project" value="InterPro"/>
</dbReference>
<comment type="similarity">
    <text evidence="5">Belongs to the PP2C family.</text>
</comment>
<dbReference type="EMBL" id="CAMXCT010003779">
    <property type="protein sequence ID" value="CAI4006188.1"/>
    <property type="molecule type" value="Genomic_DNA"/>
</dbReference>
<dbReference type="PROSITE" id="PS01032">
    <property type="entry name" value="PPM_1"/>
    <property type="match status" value="1"/>
</dbReference>
<feature type="domain" description="PPM-type phosphatase" evidence="8">
    <location>
        <begin position="1375"/>
        <end position="1652"/>
    </location>
</feature>
<evidence type="ECO:0000313" key="11">
    <source>
        <dbReference type="EMBL" id="CAL4793500.1"/>
    </source>
</evidence>
<proteinExistence type="inferred from homology"/>
<feature type="compositionally biased region" description="Basic and acidic residues" evidence="6">
    <location>
        <begin position="171"/>
        <end position="185"/>
    </location>
</feature>
<evidence type="ECO:0000256" key="2">
    <source>
        <dbReference type="ARBA" id="ARBA00022723"/>
    </source>
</evidence>
<dbReference type="InterPro" id="IPR015655">
    <property type="entry name" value="PP2C"/>
</dbReference>
<dbReference type="PROSITE" id="PS51746">
    <property type="entry name" value="PPM_2"/>
    <property type="match status" value="1"/>
</dbReference>
<dbReference type="EMBL" id="CAMXCT030003779">
    <property type="protein sequence ID" value="CAL4793500.1"/>
    <property type="molecule type" value="Genomic_DNA"/>
</dbReference>
<dbReference type="PANTHER" id="PTHR47992">
    <property type="entry name" value="PROTEIN PHOSPHATASE"/>
    <property type="match status" value="1"/>
</dbReference>
<dbReference type="InterPro" id="IPR000222">
    <property type="entry name" value="PP2C_BS"/>
</dbReference>
<evidence type="ECO:0000256" key="4">
    <source>
        <dbReference type="ARBA" id="ARBA00022912"/>
    </source>
</evidence>
<evidence type="ECO:0000313" key="9">
    <source>
        <dbReference type="EMBL" id="CAI4006188.1"/>
    </source>
</evidence>
<evidence type="ECO:0000259" key="7">
    <source>
        <dbReference type="PROSITE" id="PS50011"/>
    </source>
</evidence>
<evidence type="ECO:0000256" key="6">
    <source>
        <dbReference type="SAM" id="MobiDB-lite"/>
    </source>
</evidence>
<comment type="subcellular location">
    <subcellularLocation>
        <location evidence="1">Membrane</location>
        <topology evidence="1">Peripheral membrane protein</topology>
    </subcellularLocation>
</comment>
<comment type="caution">
    <text evidence="9">The sequence shown here is derived from an EMBL/GenBank/DDBJ whole genome shotgun (WGS) entry which is preliminary data.</text>
</comment>
<dbReference type="Gene3D" id="1.10.510.10">
    <property type="entry name" value="Transferase(Phosphotransferase) domain 1"/>
    <property type="match status" value="1"/>
</dbReference>
<dbReference type="EMBL" id="CAMXCT020003779">
    <property type="protein sequence ID" value="CAL1159563.1"/>
    <property type="molecule type" value="Genomic_DNA"/>
</dbReference>
<accession>A0A9P1DAG3</accession>
<dbReference type="OrthoDB" id="421175at2759"/>
<dbReference type="InterPro" id="IPR036457">
    <property type="entry name" value="PPM-type-like_dom_sf"/>
</dbReference>
<dbReference type="GO" id="GO:0046872">
    <property type="term" value="F:metal ion binding"/>
    <property type="evidence" value="ECO:0007669"/>
    <property type="project" value="UniProtKB-KW"/>
</dbReference>
<name>A0A9P1DAG3_9DINO</name>
<dbReference type="GO" id="GO:0005524">
    <property type="term" value="F:ATP binding"/>
    <property type="evidence" value="ECO:0007669"/>
    <property type="project" value="InterPro"/>
</dbReference>
<organism evidence="9">
    <name type="scientific">Cladocopium goreaui</name>
    <dbReference type="NCBI Taxonomy" id="2562237"/>
    <lineage>
        <taxon>Eukaryota</taxon>
        <taxon>Sar</taxon>
        <taxon>Alveolata</taxon>
        <taxon>Dinophyceae</taxon>
        <taxon>Suessiales</taxon>
        <taxon>Symbiodiniaceae</taxon>
        <taxon>Cladocopium</taxon>
    </lineage>
</organism>
<dbReference type="InterPro" id="IPR000719">
    <property type="entry name" value="Prot_kinase_dom"/>
</dbReference>
<feature type="domain" description="Protein kinase" evidence="7">
    <location>
        <begin position="775"/>
        <end position="1014"/>
    </location>
</feature>
<evidence type="ECO:0000313" key="10">
    <source>
        <dbReference type="EMBL" id="CAL1159563.1"/>
    </source>
</evidence>
<feature type="region of interest" description="Disordered" evidence="6">
    <location>
        <begin position="708"/>
        <end position="727"/>
    </location>
</feature>
<dbReference type="SMART" id="SM00332">
    <property type="entry name" value="PP2Cc"/>
    <property type="match status" value="1"/>
</dbReference>
<dbReference type="Pfam" id="PF00481">
    <property type="entry name" value="PP2C"/>
    <property type="match status" value="1"/>
</dbReference>
<protein>
    <submittedName>
        <fullName evidence="11">Probable protein phosphatase 2C 34 (AtPP2C34)</fullName>
    </submittedName>
</protein>
<evidence type="ECO:0000256" key="3">
    <source>
        <dbReference type="ARBA" id="ARBA00022801"/>
    </source>
</evidence>
<keyword evidence="12" id="KW-1185">Reference proteome</keyword>
<dbReference type="InterPro" id="IPR001932">
    <property type="entry name" value="PPM-type_phosphatase-like_dom"/>
</dbReference>
<gene>
    <name evidence="9" type="ORF">C1SCF055_LOCUS31851</name>
</gene>
<dbReference type="Pfam" id="PF00069">
    <property type="entry name" value="Pkinase"/>
    <property type="match status" value="1"/>
</dbReference>
<evidence type="ECO:0000256" key="5">
    <source>
        <dbReference type="RuleBase" id="RU003465"/>
    </source>
</evidence>
<sequence length="1652" mass="181294">ACPFGIGGTLRVSGELVEAFSADLPEFELLKFKARRGESKFTTLWEALALLVACRLWLPRFEGKARIHCKSDSLALLLSLVKGRAKAPDLAVVSREFSIDMARDKAQRCEWAGGSSPASPFTAGHATCLSWAHVSAMRGSKRTAPPDLPVLGAHDRKKGPFQPLREGFAIPRRDAQPSAKVEERPSSGGGPKPYGRGSAETALACITDPRSCSSALRADISAATTKGPTASRKQLWAALATKAGYEDPFYLEPDRIFEVMGALKLAGFRSAQLYLDTAKSQHIAAGYGWTSQLQQAYRAAVRSCNRNLGNPKQAAPLPLAELASLQGEEPLARSGPKWPARSALLASWWLLREIEASNSIRGHITVHEEDKKIDWRLPNSKTDWRALGATRSHTCSCELAPVAQCPYHNMVDHLAELGKDPSTPIFPAADGNPASKTGWADTFEELGKILKLPAHSSSIWSSTPGSKSGRTLENPAVWALGSQVFLQHIRDAPLKQLDKLALETSVHLSLSTAKAQLQDLMRRAQTGLATTLACPTPDMLGDCEASIGDLEPPKITDPIVINLNGGKTHRSLVYGDDFHPKEWRTRCAWRFGGPHTNFEISSDLPDPKVACRKCFPELKSQAASSSSGSSSSSSKVGLQSPARPRPENGVRAQFDLPVLGADPKRRCNRQVLMWRILFRQRPCQVFLRRRASPSGQSGLFSRLFSRSEAKRPPSAHQAPTKPPPSGQAACFVHAKRLNFADRLGLLDQYPDPLSSCEGGSRPSTPSLRPDGGCAGLLARHCGQSGFGGFVYACKRYGDDYALAAKACVPRGMAQQKKCALKPSSFAAYVIAAWWMVDLGGCANGSRTDKRQAVSTQYQQVFEIGLRETANVNGLVHIVRQMAEAVKYLHSLSIVHRQRLRLIVDPQCHVVLADFGSACKITQTRLADQVGTMVYWAPEMYDKNYGLKVDVWALGICLHCMASNAFPFDDEQQVRTKEIGLHSISSSCRDLISTMLVKAEADRISMEDVLWHPWLTGYRRLITSLEVELFPDVSEWRLPSFSRPRKTKRIWPLALASLISGICVAKMALRFCPGWDNAAPWKPPGIPASYLKLKSNPLLPSQMAVMRGCGDGQLRKATELLQPLPMQVQLAPQGVAGSGSTVKRMVPLIRLAGLSRPQLATGSFCVFQAISCTTGIHKKVPLPAGPAGPVEPVEREGLFSSGKDCPSSKPDGLSNSGFIRPDLELPPPVEETKENSKKDTKDTKNPKETEKDEMDEKNEKARLNTQNPQFFQSGTRPEAHFLSSAKTAAMSDRKRMSIGAVTTPILGSRSSATTEREAGIAEVFTKASEEKLKALYVTSVTDRDLQGRQSFAEKDRVVLAPPGYEEQEMEDWVRQCVGFGCKKGLKPESPNQDSFSLVVVENDFAMYGVYDGHGPAGHDCSDLSLRKLGSAFLNDPDRERDPGAVLTKVFLDTQEILMKQGNFDTSGTTCTIVYHDKKLDKLTIAHVGDSRSVLGKKKDESSPWESLELTTDHKPDLPKEKARIENANPPGRVVFDGYYNHRVFALNGMYPGLNMSRALGDVIAHKEAGLTAEPDICVIDLKAEREKYAKLMLLICTDGVWEFILSQEAINMAQKFTDCQQAVDRLMKESWDRWMKDSDNEITDDITAVMVYL</sequence>
<feature type="compositionally biased region" description="Basic and acidic residues" evidence="6">
    <location>
        <begin position="1229"/>
        <end position="1249"/>
    </location>
</feature>
<evidence type="ECO:0000256" key="1">
    <source>
        <dbReference type="ARBA" id="ARBA00004170"/>
    </source>
</evidence>
<feature type="region of interest" description="Disordered" evidence="6">
    <location>
        <begin position="622"/>
        <end position="651"/>
    </location>
</feature>
<dbReference type="SUPFAM" id="SSF81606">
    <property type="entry name" value="PP2C-like"/>
    <property type="match status" value="1"/>
</dbReference>
<dbReference type="Gene3D" id="3.60.40.10">
    <property type="entry name" value="PPM-type phosphatase domain"/>
    <property type="match status" value="1"/>
</dbReference>
<dbReference type="SMART" id="SM00220">
    <property type="entry name" value="S_TKc"/>
    <property type="match status" value="1"/>
</dbReference>
<dbReference type="GO" id="GO:0016020">
    <property type="term" value="C:membrane"/>
    <property type="evidence" value="ECO:0007669"/>
    <property type="project" value="UniProtKB-SubCell"/>
</dbReference>
<dbReference type="SUPFAM" id="SSF56112">
    <property type="entry name" value="Protein kinase-like (PK-like)"/>
    <property type="match status" value="1"/>
</dbReference>